<keyword evidence="2" id="KW-0479">Metal-binding</keyword>
<dbReference type="Gene3D" id="3.30.70.360">
    <property type="match status" value="1"/>
</dbReference>
<dbReference type="Proteomes" id="UP000183002">
    <property type="component" value="Unassembled WGS sequence"/>
</dbReference>
<dbReference type="PANTHER" id="PTHR11014:SF169">
    <property type="entry name" value="CLAN MH, FAMILY M20, PEPTIDASE T-LIKE METALLOPEPTIDASE"/>
    <property type="match status" value="1"/>
</dbReference>
<comment type="cofactor">
    <cofactor evidence="2">
        <name>Mn(2+)</name>
        <dbReference type="ChEBI" id="CHEBI:29035"/>
    </cofactor>
    <text evidence="2">The Mn(2+) ion enhances activity.</text>
</comment>
<accession>A0A1H8CQY9</accession>
<name>A0A1H8CQY9_9RHOB</name>
<dbReference type="PANTHER" id="PTHR11014">
    <property type="entry name" value="PEPTIDASE M20 FAMILY MEMBER"/>
    <property type="match status" value="1"/>
</dbReference>
<dbReference type="PIRSF" id="PIRSF005962">
    <property type="entry name" value="Pept_M20D_amidohydro"/>
    <property type="match status" value="1"/>
</dbReference>
<feature type="binding site" evidence="2">
    <location>
        <position position="147"/>
    </location>
    <ligand>
        <name>Mn(2+)</name>
        <dbReference type="ChEBI" id="CHEBI:29035"/>
        <label>2</label>
    </ligand>
</feature>
<dbReference type="Pfam" id="PF01546">
    <property type="entry name" value="Peptidase_M20"/>
    <property type="match status" value="1"/>
</dbReference>
<dbReference type="STRING" id="1077947.SAMN05216227_100588"/>
<dbReference type="InterPro" id="IPR002933">
    <property type="entry name" value="Peptidase_M20"/>
</dbReference>
<dbReference type="GO" id="GO:0016787">
    <property type="term" value="F:hydrolase activity"/>
    <property type="evidence" value="ECO:0007669"/>
    <property type="project" value="UniProtKB-KW"/>
</dbReference>
<keyword evidence="4" id="KW-1185">Reference proteome</keyword>
<dbReference type="SUPFAM" id="SSF55031">
    <property type="entry name" value="Bacterial exopeptidase dimerisation domain"/>
    <property type="match status" value="1"/>
</dbReference>
<feature type="binding site" evidence="2">
    <location>
        <position position="112"/>
    </location>
    <ligand>
        <name>Mn(2+)</name>
        <dbReference type="ChEBI" id="CHEBI:29035"/>
        <label>2</label>
    </ligand>
</feature>
<dbReference type="EMBL" id="FOCO01000005">
    <property type="protein sequence ID" value="SEM96854.1"/>
    <property type="molecule type" value="Genomic_DNA"/>
</dbReference>
<dbReference type="GO" id="GO:0046872">
    <property type="term" value="F:metal ion binding"/>
    <property type="evidence" value="ECO:0007669"/>
    <property type="project" value="UniProtKB-KW"/>
</dbReference>
<feature type="binding site" evidence="2">
    <location>
        <position position="370"/>
    </location>
    <ligand>
        <name>Mn(2+)</name>
        <dbReference type="ChEBI" id="CHEBI:29035"/>
        <label>2</label>
    </ligand>
</feature>
<evidence type="ECO:0000256" key="1">
    <source>
        <dbReference type="ARBA" id="ARBA00022801"/>
    </source>
</evidence>
<keyword evidence="1 3" id="KW-0378">Hydrolase</keyword>
<organism evidence="3 4">
    <name type="scientific">Pseudorhodobacter antarcticus</name>
    <dbReference type="NCBI Taxonomy" id="1077947"/>
    <lineage>
        <taxon>Bacteria</taxon>
        <taxon>Pseudomonadati</taxon>
        <taxon>Pseudomonadota</taxon>
        <taxon>Alphaproteobacteria</taxon>
        <taxon>Rhodobacterales</taxon>
        <taxon>Paracoccaceae</taxon>
        <taxon>Pseudorhodobacter</taxon>
    </lineage>
</organism>
<dbReference type="InterPro" id="IPR017439">
    <property type="entry name" value="Amidohydrolase"/>
</dbReference>
<feature type="binding site" evidence="2">
    <location>
        <position position="173"/>
    </location>
    <ligand>
        <name>Mn(2+)</name>
        <dbReference type="ChEBI" id="CHEBI:29035"/>
        <label>1</label>
    </ligand>
</feature>
<dbReference type="NCBIfam" id="TIGR01891">
    <property type="entry name" value="amidohydrolases"/>
    <property type="match status" value="1"/>
</dbReference>
<proteinExistence type="predicted"/>
<gene>
    <name evidence="3" type="ORF">SAMN05216227_100588</name>
</gene>
<reference evidence="3 4" key="1">
    <citation type="submission" date="2016-10" db="EMBL/GenBank/DDBJ databases">
        <authorList>
            <person name="de Groot N.N."/>
        </authorList>
    </citation>
    <scope>NUCLEOTIDE SEQUENCE [LARGE SCALE GENOMIC DNA]</scope>
    <source>
        <strain evidence="3 4">CGMCC 1.10836</strain>
    </source>
</reference>
<dbReference type="InterPro" id="IPR036264">
    <property type="entry name" value="Bact_exopeptidase_dim_dom"/>
</dbReference>
<feature type="binding site" evidence="2">
    <location>
        <position position="114"/>
    </location>
    <ligand>
        <name>Mn(2+)</name>
        <dbReference type="ChEBI" id="CHEBI:29035"/>
        <label>2</label>
    </ligand>
</feature>
<dbReference type="AlphaFoldDB" id="A0A1H8CQY9"/>
<sequence>MGGAGTMLTDFDISELTAFRRQLHRFPEVSGQERGTAAWVAAALAACGVSPGRIVTGLGGHGVAAVFDGAALFDGAAVGPTVMFRAELDALPITELSNAAHRSSIPGVAHLCGHDGHVAILLGLARMLSRHQPARGRVVLMFQPAEEDGSGAAAVVADARFDDLHPDWAFALHNFPGIARGECWLAAGPLSCASVGMRVMLEGKTSHAAQPERGVSPGLAVAGLIADLGALGRGGDLGDAFRLVTITHARLGEPAFGTSPAHGEVWATLRTMLDAPMAALKAQAVALAEAAAKTHGLALRIEWHDNFAACANDPAATDHMARALDSLGMTHAPGGLPMRPSEDFGAFDKLPGCKSAMVMLGAGVDHAALHNPDYDFPDDLIAPGVRLFDRITRDLLG</sequence>
<dbReference type="SUPFAM" id="SSF53187">
    <property type="entry name" value="Zn-dependent exopeptidases"/>
    <property type="match status" value="1"/>
</dbReference>
<evidence type="ECO:0000313" key="3">
    <source>
        <dbReference type="EMBL" id="SEM96854.1"/>
    </source>
</evidence>
<dbReference type="Gene3D" id="3.40.630.10">
    <property type="entry name" value="Zn peptidases"/>
    <property type="match status" value="1"/>
</dbReference>
<evidence type="ECO:0000313" key="4">
    <source>
        <dbReference type="Proteomes" id="UP000183002"/>
    </source>
</evidence>
<protein>
    <submittedName>
        <fullName evidence="3">Amidohydrolase</fullName>
    </submittedName>
</protein>
<evidence type="ECO:0000256" key="2">
    <source>
        <dbReference type="PIRSR" id="PIRSR005962-1"/>
    </source>
</evidence>
<keyword evidence="2" id="KW-0464">Manganese</keyword>